<evidence type="ECO:0000256" key="1">
    <source>
        <dbReference type="SAM" id="Phobius"/>
    </source>
</evidence>
<protein>
    <submittedName>
        <fullName evidence="2">Superfamily IV 4 TMS phage holin</fullName>
    </submittedName>
</protein>
<organism evidence="2 3">
    <name type="scientific">Sediminihabitans luteus</name>
    <dbReference type="NCBI Taxonomy" id="1138585"/>
    <lineage>
        <taxon>Bacteria</taxon>
        <taxon>Bacillati</taxon>
        <taxon>Actinomycetota</taxon>
        <taxon>Actinomycetes</taxon>
        <taxon>Micrococcales</taxon>
        <taxon>Cellulomonadaceae</taxon>
        <taxon>Sediminihabitans</taxon>
    </lineage>
</organism>
<keyword evidence="1" id="KW-1133">Transmembrane helix</keyword>
<dbReference type="AlphaFoldDB" id="A0A2M9D048"/>
<evidence type="ECO:0000313" key="2">
    <source>
        <dbReference type="EMBL" id="PJJ77572.1"/>
    </source>
</evidence>
<sequence length="140" mass="15251">MIKFLIRTAIFLLAAAIGILLTDWIFSIFDLETFDINWSNPLAFVLAVLIFGAAQGILSPFIAKVARNNAPALLGAVGLVTTYISLLIAWLIASDGLDIGGWQGWIIGPLVVWLVSMLATLLLPIFLVKEGVEKVRENNE</sequence>
<dbReference type="Proteomes" id="UP000231693">
    <property type="component" value="Unassembled WGS sequence"/>
</dbReference>
<keyword evidence="3" id="KW-1185">Reference proteome</keyword>
<proteinExistence type="predicted"/>
<feature type="transmembrane region" description="Helical" evidence="1">
    <location>
        <begin position="41"/>
        <end position="63"/>
    </location>
</feature>
<dbReference type="RefSeq" id="WP_100421931.1">
    <property type="nucleotide sequence ID" value="NZ_BOOX01000003.1"/>
</dbReference>
<reference evidence="2 3" key="1">
    <citation type="submission" date="2017-11" db="EMBL/GenBank/DDBJ databases">
        <title>Genomic Encyclopedia of Archaeal and Bacterial Type Strains, Phase II (KMG-II): From Individual Species to Whole Genera.</title>
        <authorList>
            <person name="Goeker M."/>
        </authorList>
    </citation>
    <scope>NUCLEOTIDE SEQUENCE [LARGE SCALE GENOMIC DNA]</scope>
    <source>
        <strain evidence="2 3">DSM 25478</strain>
    </source>
</reference>
<gene>
    <name evidence="2" type="ORF">CLV28_0793</name>
</gene>
<accession>A0A2M9D048</accession>
<dbReference type="SUPFAM" id="SSF103473">
    <property type="entry name" value="MFS general substrate transporter"/>
    <property type="match status" value="1"/>
</dbReference>
<feature type="transmembrane region" description="Helical" evidence="1">
    <location>
        <begin position="105"/>
        <end position="128"/>
    </location>
</feature>
<name>A0A2M9D048_9CELL</name>
<feature type="transmembrane region" description="Helical" evidence="1">
    <location>
        <begin position="70"/>
        <end position="93"/>
    </location>
</feature>
<comment type="caution">
    <text evidence="2">The sequence shown here is derived from an EMBL/GenBank/DDBJ whole genome shotgun (WGS) entry which is preliminary data.</text>
</comment>
<dbReference type="OrthoDB" id="4871734at2"/>
<dbReference type="EMBL" id="PGFE01000001">
    <property type="protein sequence ID" value="PJJ77572.1"/>
    <property type="molecule type" value="Genomic_DNA"/>
</dbReference>
<evidence type="ECO:0000313" key="3">
    <source>
        <dbReference type="Proteomes" id="UP000231693"/>
    </source>
</evidence>
<feature type="transmembrane region" description="Helical" evidence="1">
    <location>
        <begin position="9"/>
        <end position="29"/>
    </location>
</feature>
<keyword evidence="1" id="KW-0472">Membrane</keyword>
<keyword evidence="1" id="KW-0812">Transmembrane</keyword>
<dbReference type="InterPro" id="IPR036259">
    <property type="entry name" value="MFS_trans_sf"/>
</dbReference>